<reference evidence="1 2" key="1">
    <citation type="submission" date="2020-04" db="EMBL/GenBank/DDBJ databases">
        <title>Azohydromonas sp. isolated from soil.</title>
        <authorList>
            <person name="Dahal R.H."/>
        </authorList>
    </citation>
    <scope>NUCLEOTIDE SEQUENCE [LARGE SCALE GENOMIC DNA]</scope>
    <source>
        <strain evidence="1 2">G-1-1-14</strain>
    </source>
</reference>
<dbReference type="EMBL" id="JABBFW010000011">
    <property type="protein sequence ID" value="NML16547.1"/>
    <property type="molecule type" value="Genomic_DNA"/>
</dbReference>
<accession>A0A848F8T0</accession>
<keyword evidence="2" id="KW-1185">Reference proteome</keyword>
<comment type="caution">
    <text evidence="1">The sequence shown here is derived from an EMBL/GenBank/DDBJ whole genome shotgun (WGS) entry which is preliminary data.</text>
</comment>
<evidence type="ECO:0000313" key="1">
    <source>
        <dbReference type="EMBL" id="NML16547.1"/>
    </source>
</evidence>
<gene>
    <name evidence="1" type="ORF">HHL10_16315</name>
</gene>
<evidence type="ECO:0008006" key="3">
    <source>
        <dbReference type="Google" id="ProtNLM"/>
    </source>
</evidence>
<dbReference type="AlphaFoldDB" id="A0A848F8T0"/>
<evidence type="ECO:0000313" key="2">
    <source>
        <dbReference type="Proteomes" id="UP000574067"/>
    </source>
</evidence>
<sequence>MSITAAQLESHVGKSMADLCSNGFTSTSQNHCAHYVSHALGLRLGLLCGDMAFATRRTGASIRCDEVYNRLEQRGPWAERPRADDGLLIFVLSRRNVVDGVMQNVPQKHVGIHFGGKVFNFSNGQHKVVADPTVEQFHAKFRGLYAGGDIELFYGVAP</sequence>
<name>A0A848F8T0_9BURK</name>
<dbReference type="RefSeq" id="WP_169161456.1">
    <property type="nucleotide sequence ID" value="NZ_JABBFW010000011.1"/>
</dbReference>
<proteinExistence type="predicted"/>
<protein>
    <recommendedName>
        <fullName evidence="3">NlpC/P60 family protein</fullName>
    </recommendedName>
</protein>
<organism evidence="1 2">
    <name type="scientific">Azohydromonas caseinilytica</name>
    <dbReference type="NCBI Taxonomy" id="2728836"/>
    <lineage>
        <taxon>Bacteria</taxon>
        <taxon>Pseudomonadati</taxon>
        <taxon>Pseudomonadota</taxon>
        <taxon>Betaproteobacteria</taxon>
        <taxon>Burkholderiales</taxon>
        <taxon>Sphaerotilaceae</taxon>
        <taxon>Azohydromonas</taxon>
    </lineage>
</organism>
<dbReference type="Proteomes" id="UP000574067">
    <property type="component" value="Unassembled WGS sequence"/>
</dbReference>